<dbReference type="InterPro" id="IPR012334">
    <property type="entry name" value="Pectin_lyas_fold"/>
</dbReference>
<evidence type="ECO:0008006" key="5">
    <source>
        <dbReference type="Google" id="ProtNLM"/>
    </source>
</evidence>
<protein>
    <recommendedName>
        <fullName evidence="5">Right handed beta helix region</fullName>
    </recommendedName>
</protein>
<dbReference type="InterPro" id="IPR011050">
    <property type="entry name" value="Pectin_lyase_fold/virulence"/>
</dbReference>
<dbReference type="PANTHER" id="PTHR22990:SF15">
    <property type="entry name" value="F-BOX ONLY PROTEIN 10"/>
    <property type="match status" value="1"/>
</dbReference>
<reference evidence="3 4" key="1">
    <citation type="journal article" date="2019" name="Int. J. Syst. Evol. Microbiol.">
        <title>The Global Catalogue of Microorganisms (GCM) 10K type strain sequencing project: providing services to taxonomists for standard genome sequencing and annotation.</title>
        <authorList>
            <consortium name="The Broad Institute Genomics Platform"/>
            <consortium name="The Broad Institute Genome Sequencing Center for Infectious Disease"/>
            <person name="Wu L."/>
            <person name="Ma J."/>
        </authorList>
    </citation>
    <scope>NUCLEOTIDE SEQUENCE [LARGE SCALE GENOMIC DNA]</scope>
    <source>
        <strain evidence="3 4">CGMCC 1.10390</strain>
    </source>
</reference>
<evidence type="ECO:0000256" key="2">
    <source>
        <dbReference type="SAM" id="MobiDB-lite"/>
    </source>
</evidence>
<dbReference type="InterPro" id="IPR006311">
    <property type="entry name" value="TAT_signal"/>
</dbReference>
<name>A0ABD6DMQ4_9EURY</name>
<feature type="region of interest" description="Disordered" evidence="2">
    <location>
        <begin position="29"/>
        <end position="86"/>
    </location>
</feature>
<dbReference type="RefSeq" id="WP_256401888.1">
    <property type="nucleotide sequence ID" value="NZ_JANHJR010000004.1"/>
</dbReference>
<evidence type="ECO:0000256" key="1">
    <source>
        <dbReference type="ARBA" id="ARBA00022737"/>
    </source>
</evidence>
<dbReference type="SUPFAM" id="SSF51126">
    <property type="entry name" value="Pectin lyase-like"/>
    <property type="match status" value="2"/>
</dbReference>
<dbReference type="PROSITE" id="PS51318">
    <property type="entry name" value="TAT"/>
    <property type="match status" value="1"/>
</dbReference>
<dbReference type="PANTHER" id="PTHR22990">
    <property type="entry name" value="F-BOX ONLY PROTEIN"/>
    <property type="match status" value="1"/>
</dbReference>
<dbReference type="AlphaFoldDB" id="A0ABD6DMQ4"/>
<dbReference type="InterPro" id="IPR006626">
    <property type="entry name" value="PbH1"/>
</dbReference>
<dbReference type="Proteomes" id="UP001597034">
    <property type="component" value="Unassembled WGS sequence"/>
</dbReference>
<keyword evidence="4" id="KW-1185">Reference proteome</keyword>
<dbReference type="EMBL" id="JBHUDO010000004">
    <property type="protein sequence ID" value="MFD1647631.1"/>
    <property type="molecule type" value="Genomic_DNA"/>
</dbReference>
<dbReference type="PROSITE" id="PS51257">
    <property type="entry name" value="PROKAR_LIPOPROTEIN"/>
    <property type="match status" value="1"/>
</dbReference>
<comment type="caution">
    <text evidence="3">The sequence shown here is derived from an EMBL/GenBank/DDBJ whole genome shotgun (WGS) entry which is preliminary data.</text>
</comment>
<evidence type="ECO:0000313" key="4">
    <source>
        <dbReference type="Proteomes" id="UP001597034"/>
    </source>
</evidence>
<dbReference type="SMART" id="SM00710">
    <property type="entry name" value="PbH1"/>
    <property type="match status" value="4"/>
</dbReference>
<keyword evidence="1" id="KW-0677">Repeat</keyword>
<dbReference type="InterPro" id="IPR051550">
    <property type="entry name" value="SCF-Subunits/Alg-Epimerases"/>
</dbReference>
<evidence type="ECO:0000313" key="3">
    <source>
        <dbReference type="EMBL" id="MFD1647631.1"/>
    </source>
</evidence>
<proteinExistence type="predicted"/>
<accession>A0ABD6DMQ4</accession>
<gene>
    <name evidence="3" type="ORF">ACFSBL_18215</name>
</gene>
<sequence length="843" mass="87975">MTDGDRSTRRRDLLRAVGATAFATSVAGCSALTGGSDEPATDQTQAGTTSAPATNQGTEANDGTTDDDGQPAGVGPTAGIEACPAGNAGGGDVVEIGGTVTEDTTLGSEASEYLVTSSLDVEDGAVLTVEPGTKLRFAQDTSLVVRADSALSAVGNCAEPVVFTGDQATRGFWKGIFFEGSDRVQSELTYAVVEYGGGDSFIFAPARANVVAIDGARLRIDSSSLRESDAYGLAYSGSVTVDSFEQNVLTANGDGAAYVSSRSAHFLSDGSTYTGNDEDRVAMHGADIGADFEGTWDALDVPYTVETGDNIRLDGELTIAPGTTVEFGQGVGLLVSEDGPGSLRAVGMDPETEEVQPITFTGAQRTRGYWKGVGIVGSDQTPSRFEHVVFEYGGGDDYIFAPGKANLAVWDGSRVNVANCTFRESDAYGFAFSGSARVDAFVQNTVTANASGAGLVSSATTHVLSDTGTYTGNDEDFVLVRGATIPGDDEVTWDAIDAPYRVQTGENVQVDGHLTVDPGTTVEFGQGASMTIEENGPGRLTAVGIDPDTEESQPITFTGEQQTRGYWDGIAFRGTDRTENQLRNCVVEYGGGDDWIFAPARANVVVFEGSRVRIDDCTLRESDAYGFAFSGSAKVDSFTTNTVTRNASGAGRVASSTTHPLSDSGTYTGNDEDIVLVRGDTIGSRQTVTWDAIDVPYRVNTDDNVEVNGHLTVDPGTTVEFGQGASMTIEEDGPGALTAVGESGRPITFTGEQRTAGFWDGIAFRGTARRENQLHRCVVEYGGRDDWIFAPGHGNVVVFEGSTLSLQNSTLRNGSGYGLAVSGDSTVSSSGNTFSANGAGAQN</sequence>
<organism evidence="3 4">
    <name type="scientific">Haloarchaeobius litoreus</name>
    <dbReference type="NCBI Taxonomy" id="755306"/>
    <lineage>
        <taxon>Archaea</taxon>
        <taxon>Methanobacteriati</taxon>
        <taxon>Methanobacteriota</taxon>
        <taxon>Stenosarchaea group</taxon>
        <taxon>Halobacteria</taxon>
        <taxon>Halobacteriales</taxon>
        <taxon>Halorubellaceae</taxon>
        <taxon>Haloarchaeobius</taxon>
    </lineage>
</organism>
<dbReference type="Gene3D" id="2.160.20.10">
    <property type="entry name" value="Single-stranded right-handed beta-helix, Pectin lyase-like"/>
    <property type="match status" value="1"/>
</dbReference>
<feature type="compositionally biased region" description="Polar residues" evidence="2">
    <location>
        <begin position="41"/>
        <end position="63"/>
    </location>
</feature>